<dbReference type="GO" id="GO:0006886">
    <property type="term" value="P:intracellular protein transport"/>
    <property type="evidence" value="ECO:0007669"/>
    <property type="project" value="TreeGrafter"/>
</dbReference>
<dbReference type="CDD" id="cd16121">
    <property type="entry name" value="FERM_F1_SNX17"/>
    <property type="match status" value="1"/>
</dbReference>
<dbReference type="GO" id="GO:0005769">
    <property type="term" value="C:early endosome"/>
    <property type="evidence" value="ECO:0007669"/>
    <property type="project" value="TreeGrafter"/>
</dbReference>
<dbReference type="GO" id="GO:0032456">
    <property type="term" value="P:endocytic recycling"/>
    <property type="evidence" value="ECO:0007669"/>
    <property type="project" value="TreeGrafter"/>
</dbReference>
<keyword evidence="4" id="KW-0446">Lipid-binding</keyword>
<reference evidence="7" key="2">
    <citation type="submission" date="2025-08" db="UniProtKB">
        <authorList>
            <consortium name="Ensembl"/>
        </authorList>
    </citation>
    <scope>IDENTIFICATION</scope>
</reference>
<dbReference type="GO" id="GO:0035091">
    <property type="term" value="F:phosphatidylinositol binding"/>
    <property type="evidence" value="ECO:0007669"/>
    <property type="project" value="TreeGrafter"/>
</dbReference>
<sequence>ETQQVPTEEVPLQIYLSKSQKVTVNILTSDQTEDVLEAVASKLDLPDDLAGYFSLFLVREGVDGGLTFVRKLQDFELPYVSVTSLRTSEFHIALRKRYDTSTQTLTIVGCFTDAIPLCFPDAIPLCF</sequence>
<dbReference type="GO" id="GO:0007165">
    <property type="term" value="P:signal transduction"/>
    <property type="evidence" value="ECO:0007669"/>
    <property type="project" value="InterPro"/>
</dbReference>
<evidence type="ECO:0000313" key="8">
    <source>
        <dbReference type="Proteomes" id="UP000314982"/>
    </source>
</evidence>
<dbReference type="Proteomes" id="UP000314982">
    <property type="component" value="Unassembled WGS sequence"/>
</dbReference>
<accession>A0A4W5KT15</accession>
<evidence type="ECO:0000256" key="1">
    <source>
        <dbReference type="ARBA" id="ARBA00004177"/>
    </source>
</evidence>
<evidence type="ECO:0000256" key="2">
    <source>
        <dbReference type="ARBA" id="ARBA00004184"/>
    </source>
</evidence>
<feature type="domain" description="Ras-associating" evidence="6">
    <location>
        <begin position="8"/>
        <end position="99"/>
    </location>
</feature>
<organism evidence="7 8">
    <name type="scientific">Hucho hucho</name>
    <name type="common">huchen</name>
    <dbReference type="NCBI Taxonomy" id="62062"/>
    <lineage>
        <taxon>Eukaryota</taxon>
        <taxon>Metazoa</taxon>
        <taxon>Chordata</taxon>
        <taxon>Craniata</taxon>
        <taxon>Vertebrata</taxon>
        <taxon>Euteleostomi</taxon>
        <taxon>Actinopterygii</taxon>
        <taxon>Neopterygii</taxon>
        <taxon>Teleostei</taxon>
        <taxon>Protacanthopterygii</taxon>
        <taxon>Salmoniformes</taxon>
        <taxon>Salmonidae</taxon>
        <taxon>Salmoninae</taxon>
        <taxon>Hucho</taxon>
    </lineage>
</organism>
<dbReference type="InterPro" id="IPR000159">
    <property type="entry name" value="RA_dom"/>
</dbReference>
<name>A0A4W5KT15_9TELE</name>
<evidence type="ECO:0000256" key="5">
    <source>
        <dbReference type="ARBA" id="ARBA00023136"/>
    </source>
</evidence>
<dbReference type="FunFam" id="3.10.20.90:FF:000094">
    <property type="entry name" value="Sorting nexin-17 isoform1"/>
    <property type="match status" value="1"/>
</dbReference>
<comment type="subcellular location">
    <subcellularLocation>
        <location evidence="2">Endomembrane system</location>
        <topology evidence="2">Peripheral membrane protein</topology>
    </subcellularLocation>
    <subcellularLocation>
        <location evidence="1">Endosome</location>
    </subcellularLocation>
</comment>
<keyword evidence="5" id="KW-0472">Membrane</keyword>
<evidence type="ECO:0000256" key="3">
    <source>
        <dbReference type="ARBA" id="ARBA00022753"/>
    </source>
</evidence>
<evidence type="ECO:0000259" key="6">
    <source>
        <dbReference type="PROSITE" id="PS50200"/>
    </source>
</evidence>
<dbReference type="PROSITE" id="PS50200">
    <property type="entry name" value="RA"/>
    <property type="match status" value="1"/>
</dbReference>
<dbReference type="STRING" id="62062.ENSHHUP00000013510"/>
<dbReference type="GeneTree" id="ENSGT00950000183212"/>
<dbReference type="Gene3D" id="3.10.20.90">
    <property type="entry name" value="Phosphatidylinositol 3-kinase Catalytic Subunit, Chain A, domain 1"/>
    <property type="match status" value="1"/>
</dbReference>
<dbReference type="Ensembl" id="ENSHHUT00000013949.1">
    <property type="protein sequence ID" value="ENSHHUP00000013510.1"/>
    <property type="gene ID" value="ENSHHUG00000008323.1"/>
</dbReference>
<dbReference type="AlphaFoldDB" id="A0A4W5KT15"/>
<dbReference type="InterPro" id="IPR048763">
    <property type="entry name" value="SNX17-31_FERM_F1"/>
</dbReference>
<protein>
    <recommendedName>
        <fullName evidence="6">Ras-associating domain-containing protein</fullName>
    </recommendedName>
</protein>
<reference evidence="8" key="1">
    <citation type="submission" date="2018-06" db="EMBL/GenBank/DDBJ databases">
        <title>Genome assembly of Danube salmon.</title>
        <authorList>
            <person name="Macqueen D.J."/>
            <person name="Gundappa M.K."/>
        </authorList>
    </citation>
    <scope>NUCLEOTIDE SEQUENCE [LARGE SCALE GENOMIC DNA]</scope>
</reference>
<reference evidence="7" key="3">
    <citation type="submission" date="2025-09" db="UniProtKB">
        <authorList>
            <consortium name="Ensembl"/>
        </authorList>
    </citation>
    <scope>IDENTIFICATION</scope>
</reference>
<dbReference type="PANTHER" id="PTHR12431:SF16">
    <property type="entry name" value="SORTING NEXIN-17"/>
    <property type="match status" value="1"/>
</dbReference>
<evidence type="ECO:0000313" key="7">
    <source>
        <dbReference type="Ensembl" id="ENSHHUP00000013510.1"/>
    </source>
</evidence>
<keyword evidence="3" id="KW-0967">Endosome</keyword>
<keyword evidence="8" id="KW-1185">Reference proteome</keyword>
<proteinExistence type="predicted"/>
<dbReference type="PANTHER" id="PTHR12431">
    <property type="entry name" value="SORTING NEXIN 17 AND 27"/>
    <property type="match status" value="1"/>
</dbReference>
<evidence type="ECO:0000256" key="4">
    <source>
        <dbReference type="ARBA" id="ARBA00023121"/>
    </source>
</evidence>
<dbReference type="InterPro" id="IPR028666">
    <property type="entry name" value="SNX17_FERM_N"/>
</dbReference>
<dbReference type="Pfam" id="PF21273">
    <property type="entry name" value="SNX17-27-31_F1_FERM"/>
    <property type="match status" value="1"/>
</dbReference>